<evidence type="ECO:0000256" key="7">
    <source>
        <dbReference type="ARBA" id="ARBA00022801"/>
    </source>
</evidence>
<feature type="domain" description="Peptidase M28" evidence="19">
    <location>
        <begin position="756"/>
        <end position="944"/>
    </location>
</feature>
<reference evidence="20" key="1">
    <citation type="submission" date="2018-01" db="EMBL/GenBank/DDBJ databases">
        <authorList>
            <person name="Mao J.F."/>
        </authorList>
    </citation>
    <scope>NUCLEOTIDE SEQUENCE</scope>
    <source>
        <strain evidence="20">Huo1</strain>
        <tissue evidence="20">Leaf</tissue>
    </source>
</reference>
<evidence type="ECO:0000256" key="3">
    <source>
        <dbReference type="ARBA" id="ARBA00005634"/>
    </source>
</evidence>
<dbReference type="InterPro" id="IPR036757">
    <property type="entry name" value="TFR-like_dimer_dom_sf"/>
</dbReference>
<dbReference type="GO" id="GO:0004181">
    <property type="term" value="F:metallocarboxypeptidase activity"/>
    <property type="evidence" value="ECO:0007669"/>
    <property type="project" value="UniProtKB-EC"/>
</dbReference>
<evidence type="ECO:0000256" key="15">
    <source>
        <dbReference type="ARBA" id="ARBA00066561"/>
    </source>
</evidence>
<keyword evidence="6" id="KW-0479">Metal-binding</keyword>
<dbReference type="Pfam" id="PF04253">
    <property type="entry name" value="TFR_dimer"/>
    <property type="match status" value="1"/>
</dbReference>
<evidence type="ECO:0000313" key="20">
    <source>
        <dbReference type="EMBL" id="KAG6401641.1"/>
    </source>
</evidence>
<dbReference type="InterPro" id="IPR046450">
    <property type="entry name" value="PA_dom_sf"/>
</dbReference>
<keyword evidence="8" id="KW-0862">Zinc</keyword>
<proteinExistence type="inferred from homology"/>
<keyword evidence="11" id="KW-0482">Metalloprotease</keyword>
<evidence type="ECO:0000256" key="14">
    <source>
        <dbReference type="ARBA" id="ARBA00052003"/>
    </source>
</evidence>
<dbReference type="Gene3D" id="1.20.930.40">
    <property type="entry name" value="Transferrin receptor-like, dimerisation domain"/>
    <property type="match status" value="1"/>
</dbReference>
<evidence type="ECO:0000313" key="21">
    <source>
        <dbReference type="Proteomes" id="UP000298416"/>
    </source>
</evidence>
<feature type="region of interest" description="Disordered" evidence="16">
    <location>
        <begin position="327"/>
        <end position="348"/>
    </location>
</feature>
<dbReference type="PANTHER" id="PTHR10404">
    <property type="entry name" value="N-ACETYLATED-ALPHA-LINKED ACIDIC DIPEPTIDASE"/>
    <property type="match status" value="1"/>
</dbReference>
<keyword evidence="21" id="KW-1185">Reference proteome</keyword>
<dbReference type="FunFam" id="1.20.930.40:FF:000001">
    <property type="entry name" value="N-acetylated-alpha-linked acidic dipeptidase 2"/>
    <property type="match status" value="1"/>
</dbReference>
<comment type="caution">
    <text evidence="20">The sequence shown here is derived from an EMBL/GenBank/DDBJ whole genome shotgun (WGS) entry which is preliminary data.</text>
</comment>
<keyword evidence="10" id="KW-1133">Transmembrane helix</keyword>
<evidence type="ECO:0000256" key="2">
    <source>
        <dbReference type="ARBA" id="ARBA00004648"/>
    </source>
</evidence>
<dbReference type="PANTHER" id="PTHR10404:SF75">
    <property type="entry name" value="GLUTAMATE CARBOXYPEPTIDASE AMP1-RELATED"/>
    <property type="match status" value="1"/>
</dbReference>
<dbReference type="GO" id="GO:0046872">
    <property type="term" value="F:metal ion binding"/>
    <property type="evidence" value="ECO:0007669"/>
    <property type="project" value="UniProtKB-KW"/>
</dbReference>
<feature type="chain" id="PRO_5036473052" description="glutamate carboxypeptidase II" evidence="17">
    <location>
        <begin position="27"/>
        <end position="1138"/>
    </location>
</feature>
<evidence type="ECO:0000259" key="19">
    <source>
        <dbReference type="Pfam" id="PF04389"/>
    </source>
</evidence>
<keyword evidence="17" id="KW-0732">Signal</keyword>
<evidence type="ECO:0000256" key="10">
    <source>
        <dbReference type="ARBA" id="ARBA00022989"/>
    </source>
</evidence>
<evidence type="ECO:0000256" key="16">
    <source>
        <dbReference type="SAM" id="MobiDB-lite"/>
    </source>
</evidence>
<dbReference type="EMBL" id="PNBA02000014">
    <property type="protein sequence ID" value="KAG6401641.1"/>
    <property type="molecule type" value="Genomic_DNA"/>
</dbReference>
<feature type="domain" description="Transferrin receptor-like dimerisation" evidence="18">
    <location>
        <begin position="1003"/>
        <end position="1133"/>
    </location>
</feature>
<evidence type="ECO:0000256" key="12">
    <source>
        <dbReference type="ARBA" id="ARBA00023136"/>
    </source>
</evidence>
<evidence type="ECO:0000259" key="18">
    <source>
        <dbReference type="Pfam" id="PF04253"/>
    </source>
</evidence>
<keyword evidence="9" id="KW-0735">Signal-anchor</keyword>
<protein>
    <recommendedName>
        <fullName evidence="15">glutamate carboxypeptidase II</fullName>
        <ecNumber evidence="15">3.4.17.21</ecNumber>
    </recommendedName>
</protein>
<feature type="region of interest" description="Disordered" evidence="16">
    <location>
        <begin position="511"/>
        <end position="551"/>
    </location>
</feature>
<organism evidence="20">
    <name type="scientific">Salvia splendens</name>
    <name type="common">Scarlet sage</name>
    <dbReference type="NCBI Taxonomy" id="180675"/>
    <lineage>
        <taxon>Eukaryota</taxon>
        <taxon>Viridiplantae</taxon>
        <taxon>Streptophyta</taxon>
        <taxon>Embryophyta</taxon>
        <taxon>Tracheophyta</taxon>
        <taxon>Spermatophyta</taxon>
        <taxon>Magnoliopsida</taxon>
        <taxon>eudicotyledons</taxon>
        <taxon>Gunneridae</taxon>
        <taxon>Pentapetalae</taxon>
        <taxon>asterids</taxon>
        <taxon>lamiids</taxon>
        <taxon>Lamiales</taxon>
        <taxon>Lamiaceae</taxon>
        <taxon>Nepetoideae</taxon>
        <taxon>Mentheae</taxon>
        <taxon>Salviinae</taxon>
        <taxon>Salvia</taxon>
        <taxon>Salvia subgen. Calosphace</taxon>
        <taxon>core Calosphace</taxon>
    </lineage>
</organism>
<evidence type="ECO:0000256" key="9">
    <source>
        <dbReference type="ARBA" id="ARBA00022968"/>
    </source>
</evidence>
<dbReference type="EC" id="3.4.17.21" evidence="15"/>
<dbReference type="Pfam" id="PF04389">
    <property type="entry name" value="Peptidase_M28"/>
    <property type="match status" value="1"/>
</dbReference>
<comment type="cofactor">
    <cofactor evidence="1">
        <name>Zn(2+)</name>
        <dbReference type="ChEBI" id="CHEBI:29105"/>
    </cofactor>
</comment>
<feature type="signal peptide" evidence="17">
    <location>
        <begin position="1"/>
        <end position="26"/>
    </location>
</feature>
<keyword evidence="12" id="KW-0472">Membrane</keyword>
<keyword evidence="5" id="KW-0812">Transmembrane</keyword>
<evidence type="ECO:0000256" key="6">
    <source>
        <dbReference type="ARBA" id="ARBA00022723"/>
    </source>
</evidence>
<dbReference type="CDD" id="cd08022">
    <property type="entry name" value="M28_PSMA_like"/>
    <property type="match status" value="1"/>
</dbReference>
<dbReference type="SUPFAM" id="SSF47672">
    <property type="entry name" value="Transferrin receptor-like dimerisation domain"/>
    <property type="match status" value="1"/>
</dbReference>
<dbReference type="FunFam" id="3.40.630.10:FF:000164">
    <property type="entry name" value="Os01g0740650 protein"/>
    <property type="match status" value="1"/>
</dbReference>
<evidence type="ECO:0000256" key="4">
    <source>
        <dbReference type="ARBA" id="ARBA00022670"/>
    </source>
</evidence>
<dbReference type="SUPFAM" id="SSF52025">
    <property type="entry name" value="PA domain"/>
    <property type="match status" value="1"/>
</dbReference>
<comment type="catalytic activity">
    <reaction evidence="14">
        <text>Release of an unsubstituted, C-terminal glutamyl residue, typically from Ac-Asp-Glu or folylpoly-gamma-glutamates.</text>
        <dbReference type="EC" id="3.4.17.21"/>
    </reaction>
</comment>
<dbReference type="Gene3D" id="3.40.630.10">
    <property type="entry name" value="Zn peptidases"/>
    <property type="match status" value="1"/>
</dbReference>
<dbReference type="GO" id="GO:0005789">
    <property type="term" value="C:endoplasmic reticulum membrane"/>
    <property type="evidence" value="ECO:0007669"/>
    <property type="project" value="UniProtKB-SubCell"/>
</dbReference>
<keyword evidence="7" id="KW-0378">Hydrolase</keyword>
<dbReference type="InterPro" id="IPR007484">
    <property type="entry name" value="Peptidase_M28"/>
</dbReference>
<evidence type="ECO:0000256" key="11">
    <source>
        <dbReference type="ARBA" id="ARBA00023049"/>
    </source>
</evidence>
<name>A0A8X8WX76_SALSN</name>
<keyword evidence="4" id="KW-0645">Protease</keyword>
<evidence type="ECO:0000256" key="5">
    <source>
        <dbReference type="ARBA" id="ARBA00022692"/>
    </source>
</evidence>
<keyword evidence="13" id="KW-0325">Glycoprotein</keyword>
<dbReference type="GO" id="GO:0006508">
    <property type="term" value="P:proteolysis"/>
    <property type="evidence" value="ECO:0007669"/>
    <property type="project" value="UniProtKB-KW"/>
</dbReference>
<accession>A0A8X8WX76</accession>
<feature type="compositionally biased region" description="Polar residues" evidence="16">
    <location>
        <begin position="529"/>
        <end position="546"/>
    </location>
</feature>
<dbReference type="InterPro" id="IPR007365">
    <property type="entry name" value="TFR-like_dimer_dom"/>
</dbReference>
<dbReference type="InterPro" id="IPR039373">
    <property type="entry name" value="Peptidase_M28B"/>
</dbReference>
<dbReference type="GO" id="GO:0010075">
    <property type="term" value="P:regulation of meristem growth"/>
    <property type="evidence" value="ECO:0007669"/>
    <property type="project" value="UniProtKB-ARBA"/>
</dbReference>
<dbReference type="SUPFAM" id="SSF53187">
    <property type="entry name" value="Zn-dependent exopeptidases"/>
    <property type="match status" value="1"/>
</dbReference>
<dbReference type="Gene3D" id="3.50.30.30">
    <property type="match status" value="1"/>
</dbReference>
<comment type="subcellular location">
    <subcellularLocation>
        <location evidence="2">Endoplasmic reticulum membrane</location>
        <topology evidence="2">Single-pass type II membrane protein</topology>
    </subcellularLocation>
</comment>
<gene>
    <name evidence="20" type="ORF">SASPL_138505</name>
</gene>
<sequence length="1138" mass="126129">MFSGKNPTHPLLFFLTLSLLTLYALHHRHRHPISSPSSPAASLFLSSGSNSTVAAYLRQLTLHPHLAGTPLSLSTALYVLNHFRSLGLPAHTSNFSALLSYPSHSSLSAHFTNGSIFNFTLSEPARNDVVPPYHAYSPSGAAHAPAVFLNCGRERDYLALAASGVDVRGCVGLLRRGCGLSRHEAVANAAALGVAAVLMYTEGGFKEGVERGTVMEGLGDPLSPGGERLEEGDPRVVRRFPGVPSMPVSEAAAERILGSLEGARMPLEWRESFGTGSRRVLVQSDLCGCLIIPTIILKLIFIHLIPLEDKRTMTDYRRGKAVMESVLADHGTSNVPRPKQPKGDRSRRMWSDREEEVLLVALKELVAHGWKSDNGFRGGYLKRLEDAMRREFPTTDIKGTPNISSKLSAWKKNYSTLQTILSLSGVGFNLNEDHKIDCDDEQWAHIVKVDANAKLMRNKSWPYLDAWKEIFGKDRANGAAAEDILDAINDMCSQENLMGIGSSNNYSSTEFFPTSQVPDASSPHGESDSVFSTPRATPRETPTNKVQSKKRKVMSELNGMVEMLAKMHTATNERLELLASRIGYEFDLTKARKEVFDLVGVIPGLTIRQQFMACGFILHKVERLDFFMSLPAAAKQEAACMALDPSSWIRNVIYFDKRAAWMALDPSSWKFSSFKHVEKGMVVFVDKGSGIQIRPPPRFRDPDSPSSNITATDASTVSVRADIQCRKRPVTANSVSFNNEKKNSCGGEQKKETIHNVFAVIKGSEEADRYVLLGNHRDAWTYGAVDPNSGTAALLDIARRFSLLMRSGWSPRRTIILCSWDAEEFGMIGSTEWVEQNLLNLGSKAVAYFNVDCAVQGPGLFVSATPQLDDLFVEVTKQVKDPDSENEYVYERWVAANRGVNQIQRLSRVDSDFAPFLQHAGVASIDLYFGIDFPAYHTAFDSYDWMMNFGDPLFHRHVTVAGIWGLVALRLADDPILPFNYISYATELQKYKNVLSTMLGESISLDPITAAIQEFTTAAYETDEEIKKLRVDGSKDVSTLLRRGALNDRLMLAERGFLDPEGLPGRQWLKHLASTFFESKIYGPCGDTESKIEFFPGIADGISEHRKRGGEEAKIRHEIWRVSRAIQRAASALRGELT</sequence>
<evidence type="ECO:0000256" key="1">
    <source>
        <dbReference type="ARBA" id="ARBA00001947"/>
    </source>
</evidence>
<evidence type="ECO:0000256" key="13">
    <source>
        <dbReference type="ARBA" id="ARBA00023180"/>
    </source>
</evidence>
<evidence type="ECO:0000256" key="8">
    <source>
        <dbReference type="ARBA" id="ARBA00022833"/>
    </source>
</evidence>
<dbReference type="AlphaFoldDB" id="A0A8X8WX76"/>
<dbReference type="Proteomes" id="UP000298416">
    <property type="component" value="Unassembled WGS sequence"/>
</dbReference>
<evidence type="ECO:0000256" key="17">
    <source>
        <dbReference type="SAM" id="SignalP"/>
    </source>
</evidence>
<reference evidence="20" key="2">
    <citation type="submission" date="2020-08" db="EMBL/GenBank/DDBJ databases">
        <title>Plant Genome Project.</title>
        <authorList>
            <person name="Zhang R.-G."/>
        </authorList>
    </citation>
    <scope>NUCLEOTIDE SEQUENCE</scope>
    <source>
        <strain evidence="20">Huo1</strain>
        <tissue evidence="20">Leaf</tissue>
    </source>
</reference>
<comment type="similarity">
    <text evidence="3">Belongs to the peptidase M28 family. M28B subfamily.</text>
</comment>